<dbReference type="OrthoDB" id="4927525at2759"/>
<keyword evidence="3" id="KW-1185">Reference proteome</keyword>
<evidence type="ECO:0000313" key="3">
    <source>
        <dbReference type="Proteomes" id="UP000008181"/>
    </source>
</evidence>
<feature type="non-terminal residue" evidence="2">
    <location>
        <position position="1"/>
    </location>
</feature>
<gene>
    <name evidence="2" type="ORF">THITE_2041100</name>
</gene>
<sequence length="142" mass="16615">LYKLGFVIFLYDDGAFINTKLEIAILYYINDLIIIGPNINDINNITNEASQYIKLQSLEEIDTFLSINIIIDRKKKEIHIHQIPYINSILEKYKKNNLYLSNTLIDLNNKLYKNQDIKIYQQEIGSLLYLALKTRLDIAFAV</sequence>
<reference evidence="2 3" key="1">
    <citation type="journal article" date="2011" name="Nat. Biotechnol.">
        <title>Comparative genomic analysis of the thermophilic biomass-degrading fungi Myceliophthora thermophila and Thielavia terrestris.</title>
        <authorList>
            <person name="Berka R.M."/>
            <person name="Grigoriev I.V."/>
            <person name="Otillar R."/>
            <person name="Salamov A."/>
            <person name="Grimwood J."/>
            <person name="Reid I."/>
            <person name="Ishmael N."/>
            <person name="John T."/>
            <person name="Darmond C."/>
            <person name="Moisan M.-C."/>
            <person name="Henrissat B."/>
            <person name="Coutinho P.M."/>
            <person name="Lombard V."/>
            <person name="Natvig D.O."/>
            <person name="Lindquist E."/>
            <person name="Schmutz J."/>
            <person name="Lucas S."/>
            <person name="Harris P."/>
            <person name="Powlowski J."/>
            <person name="Bellemare A."/>
            <person name="Taylor D."/>
            <person name="Butler G."/>
            <person name="de Vries R.P."/>
            <person name="Allijn I.E."/>
            <person name="van den Brink J."/>
            <person name="Ushinsky S."/>
            <person name="Storms R."/>
            <person name="Powell A.J."/>
            <person name="Paulsen I.T."/>
            <person name="Elbourne L.D.H."/>
            <person name="Baker S.E."/>
            <person name="Magnuson J."/>
            <person name="LaBoissiere S."/>
            <person name="Clutterbuck A.J."/>
            <person name="Martinez D."/>
            <person name="Wogulis M."/>
            <person name="de Leon A.L."/>
            <person name="Rey M.W."/>
            <person name="Tsang A."/>
        </authorList>
    </citation>
    <scope>NUCLEOTIDE SEQUENCE [LARGE SCALE GENOMIC DNA]</scope>
    <source>
        <strain evidence="3">ATCC 38088 / NRRL 8126</strain>
    </source>
</reference>
<organism evidence="2 3">
    <name type="scientific">Thermothielavioides terrestris (strain ATCC 38088 / NRRL 8126)</name>
    <name type="common">Thielavia terrestris</name>
    <dbReference type="NCBI Taxonomy" id="578455"/>
    <lineage>
        <taxon>Eukaryota</taxon>
        <taxon>Fungi</taxon>
        <taxon>Dikarya</taxon>
        <taxon>Ascomycota</taxon>
        <taxon>Pezizomycotina</taxon>
        <taxon>Sordariomycetes</taxon>
        <taxon>Sordariomycetidae</taxon>
        <taxon>Sordariales</taxon>
        <taxon>Chaetomiaceae</taxon>
        <taxon>Thermothielavioides</taxon>
        <taxon>Thermothielavioides terrestris</taxon>
    </lineage>
</organism>
<evidence type="ECO:0000313" key="2">
    <source>
        <dbReference type="EMBL" id="AEO62229.1"/>
    </source>
</evidence>
<dbReference type="AlphaFoldDB" id="G2QWL9"/>
<dbReference type="KEGG" id="ttt:THITE_2041100"/>
<dbReference type="Proteomes" id="UP000008181">
    <property type="component" value="Chromosome 1"/>
</dbReference>
<dbReference type="EMBL" id="CP003009">
    <property type="protein sequence ID" value="AEO62229.1"/>
    <property type="molecule type" value="Genomic_DNA"/>
</dbReference>
<accession>G2QWL9</accession>
<protein>
    <recommendedName>
        <fullName evidence="1">Reverse transcriptase Ty1/copia-type domain-containing protein</fullName>
    </recommendedName>
</protein>
<dbReference type="RefSeq" id="XP_003648565.1">
    <property type="nucleotide sequence ID" value="XM_003648517.1"/>
</dbReference>
<dbReference type="HOGENOM" id="CLU_1820509_0_0_1"/>
<dbReference type="Pfam" id="PF07727">
    <property type="entry name" value="RVT_2"/>
    <property type="match status" value="1"/>
</dbReference>
<name>G2QWL9_THETT</name>
<proteinExistence type="predicted"/>
<evidence type="ECO:0000259" key="1">
    <source>
        <dbReference type="Pfam" id="PF07727"/>
    </source>
</evidence>
<feature type="domain" description="Reverse transcriptase Ty1/copia-type" evidence="1">
    <location>
        <begin position="16"/>
        <end position="99"/>
    </location>
</feature>
<dbReference type="GeneID" id="11521342"/>
<dbReference type="InterPro" id="IPR013103">
    <property type="entry name" value="RVT_2"/>
</dbReference>